<evidence type="ECO:0000313" key="2">
    <source>
        <dbReference type="EMBL" id="TYG80089.1"/>
    </source>
</evidence>
<organism evidence="2 3">
    <name type="scientific">Gossypium darwinii</name>
    <name type="common">Darwin's cotton</name>
    <name type="synonym">Gossypium barbadense var. darwinii</name>
    <dbReference type="NCBI Taxonomy" id="34276"/>
    <lineage>
        <taxon>Eukaryota</taxon>
        <taxon>Viridiplantae</taxon>
        <taxon>Streptophyta</taxon>
        <taxon>Embryophyta</taxon>
        <taxon>Tracheophyta</taxon>
        <taxon>Spermatophyta</taxon>
        <taxon>Magnoliopsida</taxon>
        <taxon>eudicotyledons</taxon>
        <taxon>Gunneridae</taxon>
        <taxon>Pentapetalae</taxon>
        <taxon>rosids</taxon>
        <taxon>malvids</taxon>
        <taxon>Malvales</taxon>
        <taxon>Malvaceae</taxon>
        <taxon>Malvoideae</taxon>
        <taxon>Gossypium</taxon>
    </lineage>
</organism>
<proteinExistence type="predicted"/>
<evidence type="ECO:0000256" key="1">
    <source>
        <dbReference type="SAM" id="MobiDB-lite"/>
    </source>
</evidence>
<evidence type="ECO:0000313" key="3">
    <source>
        <dbReference type="Proteomes" id="UP000323506"/>
    </source>
</evidence>
<keyword evidence="3" id="KW-1185">Reference proteome</keyword>
<name>A0A5D2DEP9_GOSDA</name>
<accession>A0A5D2DEP9</accession>
<sequence length="150" mass="17790">MKNISAYDLHYRMAFIFTRNFVYKKGRKTIKHVLRKSQASPTASRETPEESENSSHPKQVSHQRTKPKSETIQLLQKTAEMLEYDGTKQKQTFEAEYLKKKCWWRILVLGKRHWHGYNKQAVRVLLGSQCFHASVENKNVWWTKFSTNKS</sequence>
<reference evidence="2 3" key="1">
    <citation type="submission" date="2019-06" db="EMBL/GenBank/DDBJ databases">
        <title>WGS assembly of Gossypium darwinii.</title>
        <authorList>
            <person name="Chen Z.J."/>
            <person name="Sreedasyam A."/>
            <person name="Ando A."/>
            <person name="Song Q."/>
            <person name="De L."/>
            <person name="Hulse-Kemp A."/>
            <person name="Ding M."/>
            <person name="Ye W."/>
            <person name="Kirkbride R."/>
            <person name="Jenkins J."/>
            <person name="Plott C."/>
            <person name="Lovell J."/>
            <person name="Lin Y.-M."/>
            <person name="Vaughn R."/>
            <person name="Liu B."/>
            <person name="Li W."/>
            <person name="Simpson S."/>
            <person name="Scheffler B."/>
            <person name="Saski C."/>
            <person name="Grover C."/>
            <person name="Hu G."/>
            <person name="Conover J."/>
            <person name="Carlson J."/>
            <person name="Shu S."/>
            <person name="Boston L."/>
            <person name="Williams M."/>
            <person name="Peterson D."/>
            <person name="Mcgee K."/>
            <person name="Jones D."/>
            <person name="Wendel J."/>
            <person name="Stelly D."/>
            <person name="Grimwood J."/>
            <person name="Schmutz J."/>
        </authorList>
    </citation>
    <scope>NUCLEOTIDE SEQUENCE [LARGE SCALE GENOMIC DNA]</scope>
    <source>
        <strain evidence="2">1808015.09</strain>
    </source>
</reference>
<feature type="region of interest" description="Disordered" evidence="1">
    <location>
        <begin position="33"/>
        <end position="70"/>
    </location>
</feature>
<protein>
    <submittedName>
        <fullName evidence="2">Uncharacterized protein</fullName>
    </submittedName>
</protein>
<dbReference type="EMBL" id="CM017702">
    <property type="protein sequence ID" value="TYG80089.1"/>
    <property type="molecule type" value="Genomic_DNA"/>
</dbReference>
<dbReference type="AlphaFoldDB" id="A0A5D2DEP9"/>
<dbReference type="Proteomes" id="UP000323506">
    <property type="component" value="Chromosome D02"/>
</dbReference>
<gene>
    <name evidence="2" type="ORF">ES288_D02G188500v1</name>
</gene>